<accession>A0AAX6EHI1</accession>
<gene>
    <name evidence="1" type="ORF">M6B38_188350</name>
</gene>
<reference evidence="1" key="2">
    <citation type="submission" date="2023-04" db="EMBL/GenBank/DDBJ databases">
        <authorList>
            <person name="Bruccoleri R.E."/>
            <person name="Oakeley E.J."/>
            <person name="Faust A.-M."/>
            <person name="Dessus-Babus S."/>
            <person name="Altorfer M."/>
            <person name="Burckhardt D."/>
            <person name="Oertli M."/>
            <person name="Naumann U."/>
            <person name="Petersen F."/>
            <person name="Wong J."/>
        </authorList>
    </citation>
    <scope>NUCLEOTIDE SEQUENCE</scope>
    <source>
        <strain evidence="1">GSM-AAB239-AS_SAM_17_03QT</strain>
        <tissue evidence="1">Leaf</tissue>
    </source>
</reference>
<sequence>MMFSNTQSCLPAMGLMGMGMGMGMGTGIGMTAWEEFSAGAAQHPFMPLAYPPIPPIVGPSPAHLKLPLMPSLHSANFAIADQLRAQASIQLDPGLASVNMLGPNMMQISDFADPYRYYAGLTPPQIPSQIQARTGPGNSKEF</sequence>
<proteinExistence type="predicted"/>
<organism evidence="1 2">
    <name type="scientific">Iris pallida</name>
    <name type="common">Sweet iris</name>
    <dbReference type="NCBI Taxonomy" id="29817"/>
    <lineage>
        <taxon>Eukaryota</taxon>
        <taxon>Viridiplantae</taxon>
        <taxon>Streptophyta</taxon>
        <taxon>Embryophyta</taxon>
        <taxon>Tracheophyta</taxon>
        <taxon>Spermatophyta</taxon>
        <taxon>Magnoliopsida</taxon>
        <taxon>Liliopsida</taxon>
        <taxon>Asparagales</taxon>
        <taxon>Iridaceae</taxon>
        <taxon>Iridoideae</taxon>
        <taxon>Irideae</taxon>
        <taxon>Iris</taxon>
    </lineage>
</organism>
<name>A0AAX6EHI1_IRIPA</name>
<evidence type="ECO:0000313" key="2">
    <source>
        <dbReference type="Proteomes" id="UP001140949"/>
    </source>
</evidence>
<dbReference type="EMBL" id="JANAVB010036420">
    <property type="protein sequence ID" value="KAJ6803484.1"/>
    <property type="molecule type" value="Genomic_DNA"/>
</dbReference>
<comment type="caution">
    <text evidence="1">The sequence shown here is derived from an EMBL/GenBank/DDBJ whole genome shotgun (WGS) entry which is preliminary data.</text>
</comment>
<dbReference type="Proteomes" id="UP001140949">
    <property type="component" value="Unassembled WGS sequence"/>
</dbReference>
<reference evidence="1" key="1">
    <citation type="journal article" date="2023" name="GigaByte">
        <title>Genome assembly of the bearded iris, Iris pallida Lam.</title>
        <authorList>
            <person name="Bruccoleri R.E."/>
            <person name="Oakeley E.J."/>
            <person name="Faust A.M.E."/>
            <person name="Altorfer M."/>
            <person name="Dessus-Babus S."/>
            <person name="Burckhardt D."/>
            <person name="Oertli M."/>
            <person name="Naumann U."/>
            <person name="Petersen F."/>
            <person name="Wong J."/>
        </authorList>
    </citation>
    <scope>NUCLEOTIDE SEQUENCE</scope>
    <source>
        <strain evidence="1">GSM-AAB239-AS_SAM_17_03QT</strain>
    </source>
</reference>
<evidence type="ECO:0000313" key="1">
    <source>
        <dbReference type="EMBL" id="KAJ6803484.1"/>
    </source>
</evidence>
<keyword evidence="2" id="KW-1185">Reference proteome</keyword>
<protein>
    <submittedName>
        <fullName evidence="1">Uncharacterized protein</fullName>
    </submittedName>
</protein>
<dbReference type="AlphaFoldDB" id="A0AAX6EHI1"/>